<dbReference type="Proteomes" id="UP000266841">
    <property type="component" value="Unassembled WGS sequence"/>
</dbReference>
<sequence>MTEDHVSLDLGQEDLPQTTPAKTDDGFQLPRKTAKPRVTETPSAPAQAPARKGTYPPGFGDDETTLKTPDPTPSSGATGKTTDQVLKDADTVEADFQNTLKEGRAISNSIVPDETPAVLPVPAEHRTAATAPDGVSQLSRYSTTSLRQMLQTNVDNLQETQELIQMTLDDLNRVPSEGADYDRLMQRLHNFKQRLRKYETKQTTLQAELGVSPPATVPDDPHGRDDPIVGRLVEGDGEDDTSAIKDDTSAPENENHVPNELTGPASNGRDTTPDPQRPAPDAGRTSASSRLRHQPRVNSTTGAGGGSHTGGLQGTRGATNEGDNMNTATHTSGGTSHRFSNVTLRPLRFAGRQ</sequence>
<feature type="compositionally biased region" description="Basic and acidic residues" evidence="1">
    <location>
        <begin position="219"/>
        <end position="228"/>
    </location>
</feature>
<gene>
    <name evidence="2" type="ORF">THAOC_12575</name>
</gene>
<dbReference type="AlphaFoldDB" id="K0SNF0"/>
<feature type="region of interest" description="Disordered" evidence="1">
    <location>
        <begin position="204"/>
        <end position="353"/>
    </location>
</feature>
<feature type="compositionally biased region" description="Polar residues" evidence="1">
    <location>
        <begin position="264"/>
        <end position="274"/>
    </location>
</feature>
<accession>K0SNF0</accession>
<feature type="compositionally biased region" description="Gly residues" evidence="1">
    <location>
        <begin position="302"/>
        <end position="314"/>
    </location>
</feature>
<proteinExistence type="predicted"/>
<evidence type="ECO:0000313" key="3">
    <source>
        <dbReference type="Proteomes" id="UP000266841"/>
    </source>
</evidence>
<protein>
    <submittedName>
        <fullName evidence="2">Uncharacterized protein</fullName>
    </submittedName>
</protein>
<evidence type="ECO:0000313" key="2">
    <source>
        <dbReference type="EMBL" id="EJK66504.1"/>
    </source>
</evidence>
<organism evidence="2 3">
    <name type="scientific">Thalassiosira oceanica</name>
    <name type="common">Marine diatom</name>
    <dbReference type="NCBI Taxonomy" id="159749"/>
    <lineage>
        <taxon>Eukaryota</taxon>
        <taxon>Sar</taxon>
        <taxon>Stramenopiles</taxon>
        <taxon>Ochrophyta</taxon>
        <taxon>Bacillariophyta</taxon>
        <taxon>Coscinodiscophyceae</taxon>
        <taxon>Thalassiosirophycidae</taxon>
        <taxon>Thalassiosirales</taxon>
        <taxon>Thalassiosiraceae</taxon>
        <taxon>Thalassiosira</taxon>
    </lineage>
</organism>
<feature type="region of interest" description="Disordered" evidence="1">
    <location>
        <begin position="1"/>
        <end position="90"/>
    </location>
</feature>
<feature type="compositionally biased region" description="Basic and acidic residues" evidence="1">
    <location>
        <begin position="242"/>
        <end position="257"/>
    </location>
</feature>
<feature type="compositionally biased region" description="Polar residues" evidence="1">
    <location>
        <begin position="321"/>
        <end position="343"/>
    </location>
</feature>
<name>K0SNF0_THAOC</name>
<evidence type="ECO:0000256" key="1">
    <source>
        <dbReference type="SAM" id="MobiDB-lite"/>
    </source>
</evidence>
<dbReference type="EMBL" id="AGNL01014871">
    <property type="protein sequence ID" value="EJK66504.1"/>
    <property type="molecule type" value="Genomic_DNA"/>
</dbReference>
<comment type="caution">
    <text evidence="2">The sequence shown here is derived from an EMBL/GenBank/DDBJ whole genome shotgun (WGS) entry which is preliminary data.</text>
</comment>
<keyword evidence="3" id="KW-1185">Reference proteome</keyword>
<reference evidence="2 3" key="1">
    <citation type="journal article" date="2012" name="Genome Biol.">
        <title>Genome and low-iron response of an oceanic diatom adapted to chronic iron limitation.</title>
        <authorList>
            <person name="Lommer M."/>
            <person name="Specht M."/>
            <person name="Roy A.S."/>
            <person name="Kraemer L."/>
            <person name="Andreson R."/>
            <person name="Gutowska M.A."/>
            <person name="Wolf J."/>
            <person name="Bergner S.V."/>
            <person name="Schilhabel M.B."/>
            <person name="Klostermeier U.C."/>
            <person name="Beiko R.G."/>
            <person name="Rosenstiel P."/>
            <person name="Hippler M."/>
            <person name="Laroche J."/>
        </authorList>
    </citation>
    <scope>NUCLEOTIDE SEQUENCE [LARGE SCALE GENOMIC DNA]</scope>
    <source>
        <strain evidence="2 3">CCMP1005</strain>
    </source>
</reference>
<feature type="compositionally biased region" description="Polar residues" evidence="1">
    <location>
        <begin position="73"/>
        <end position="84"/>
    </location>
</feature>